<evidence type="ECO:0000256" key="3">
    <source>
        <dbReference type="HAMAP-Rule" id="MF_01357"/>
    </source>
</evidence>
<keyword evidence="3" id="KW-0874">Quinone</keyword>
<evidence type="ECO:0000259" key="4">
    <source>
        <dbReference type="Pfam" id="PF00329"/>
    </source>
</evidence>
<keyword evidence="3" id="KW-1278">Translocase</keyword>
<dbReference type="PANTHER" id="PTHR10884">
    <property type="entry name" value="NADH DEHYDROGENASE UBIQUINONE IRON-SULFUR PROTEIN 3"/>
    <property type="match status" value="1"/>
</dbReference>
<dbReference type="AlphaFoldDB" id="A0A518DEQ9"/>
<dbReference type="PANTHER" id="PTHR10884:SF14">
    <property type="entry name" value="NADH DEHYDROGENASE [UBIQUINONE] IRON-SULFUR PROTEIN 3, MITOCHONDRIAL"/>
    <property type="match status" value="1"/>
</dbReference>
<dbReference type="RefSeq" id="WP_197526917.1">
    <property type="nucleotide sequence ID" value="NZ_CP036291.1"/>
</dbReference>
<dbReference type="InterPro" id="IPR010218">
    <property type="entry name" value="NADH_DH_suC"/>
</dbReference>
<protein>
    <recommendedName>
        <fullName evidence="3">NADH-quinone oxidoreductase subunit C</fullName>
        <ecNumber evidence="3">7.1.1.-</ecNumber>
    </recommendedName>
    <alternativeName>
        <fullName evidence="3">NADH dehydrogenase I subunit C</fullName>
    </alternativeName>
    <alternativeName>
        <fullName evidence="3">NDH-1 subunit C</fullName>
    </alternativeName>
</protein>
<evidence type="ECO:0000313" key="5">
    <source>
        <dbReference type="EMBL" id="QDU89961.1"/>
    </source>
</evidence>
<dbReference type="Pfam" id="PF00329">
    <property type="entry name" value="Complex1_30kDa"/>
    <property type="match status" value="1"/>
</dbReference>
<dbReference type="GO" id="GO:0050136">
    <property type="term" value="F:NADH dehydrogenase (quinone) (non-electrogenic) activity"/>
    <property type="evidence" value="ECO:0007669"/>
    <property type="project" value="UniProtKB-UniRule"/>
</dbReference>
<proteinExistence type="inferred from homology"/>
<comment type="subcellular location">
    <subcellularLocation>
        <location evidence="3">Cell membrane</location>
        <topology evidence="3">Peripheral membrane protein</topology>
        <orientation evidence="3">Cytoplasmic side</orientation>
    </subcellularLocation>
</comment>
<comment type="similarity">
    <text evidence="1 3">Belongs to the complex I 30 kDa subunit family.</text>
</comment>
<keyword evidence="6" id="KW-1185">Reference proteome</keyword>
<dbReference type="EC" id="7.1.1.-" evidence="3"/>
<gene>
    <name evidence="5" type="primary">ndhJ</name>
    <name evidence="3" type="synonym">nuoC</name>
    <name evidence="5" type="ORF">Pla175_33580</name>
</gene>
<evidence type="ECO:0000256" key="1">
    <source>
        <dbReference type="ARBA" id="ARBA00007569"/>
    </source>
</evidence>
<keyword evidence="3" id="KW-0830">Ubiquinone</keyword>
<dbReference type="EMBL" id="CP036291">
    <property type="protein sequence ID" value="QDU89961.1"/>
    <property type="molecule type" value="Genomic_DNA"/>
</dbReference>
<dbReference type="SUPFAM" id="SSF143243">
    <property type="entry name" value="Nqo5-like"/>
    <property type="match status" value="1"/>
</dbReference>
<dbReference type="GO" id="GO:0008137">
    <property type="term" value="F:NADH dehydrogenase (ubiquinone) activity"/>
    <property type="evidence" value="ECO:0007669"/>
    <property type="project" value="InterPro"/>
</dbReference>
<dbReference type="Proteomes" id="UP000317429">
    <property type="component" value="Chromosome"/>
</dbReference>
<keyword evidence="3" id="KW-1003">Cell membrane</keyword>
<evidence type="ECO:0000313" key="6">
    <source>
        <dbReference type="Proteomes" id="UP000317429"/>
    </source>
</evidence>
<reference evidence="5 6" key="1">
    <citation type="submission" date="2019-02" db="EMBL/GenBank/DDBJ databases">
        <title>Deep-cultivation of Planctomycetes and their phenomic and genomic characterization uncovers novel biology.</title>
        <authorList>
            <person name="Wiegand S."/>
            <person name="Jogler M."/>
            <person name="Boedeker C."/>
            <person name="Pinto D."/>
            <person name="Vollmers J."/>
            <person name="Rivas-Marin E."/>
            <person name="Kohn T."/>
            <person name="Peeters S.H."/>
            <person name="Heuer A."/>
            <person name="Rast P."/>
            <person name="Oberbeckmann S."/>
            <person name="Bunk B."/>
            <person name="Jeske O."/>
            <person name="Meyerdierks A."/>
            <person name="Storesund J.E."/>
            <person name="Kallscheuer N."/>
            <person name="Luecker S."/>
            <person name="Lage O.M."/>
            <person name="Pohl T."/>
            <person name="Merkel B.J."/>
            <person name="Hornburger P."/>
            <person name="Mueller R.-W."/>
            <person name="Bruemmer F."/>
            <person name="Labrenz M."/>
            <person name="Spormann A.M."/>
            <person name="Op den Camp H."/>
            <person name="Overmann J."/>
            <person name="Amann R."/>
            <person name="Jetten M.S.M."/>
            <person name="Mascher T."/>
            <person name="Medema M.H."/>
            <person name="Devos D.P."/>
            <person name="Kaster A.-K."/>
            <person name="Ovreas L."/>
            <person name="Rohde M."/>
            <person name="Galperin M.Y."/>
            <person name="Jogler C."/>
        </authorList>
    </citation>
    <scope>NUCLEOTIDE SEQUENCE [LARGE SCALE GENOMIC DNA]</scope>
    <source>
        <strain evidence="5 6">Pla175</strain>
    </source>
</reference>
<keyword evidence="5" id="KW-0560">Oxidoreductase</keyword>
<keyword evidence="3" id="KW-0472">Membrane</keyword>
<name>A0A518DEQ9_9BACT</name>
<sequence>MSPTDRLLQKFGDAVRPVAAERGDPWFEVDADRLVAVCQYLRDDAAFGCDMLNCVSGVDTLQADPKRRPPQGRGPGIELVYHLSSTRLKHRITLKLILPRWQDEAAQQLPEAPSLTGLWPTADWHEREVYDLMGVRFVGHPNLVRILCPEDWEGHPLRKDYEMPLEYHGIRGR</sequence>
<dbReference type="Gene3D" id="3.30.460.80">
    <property type="entry name" value="NADH:ubiquinone oxidoreductase, 30kDa subunit"/>
    <property type="match status" value="1"/>
</dbReference>
<comment type="subunit">
    <text evidence="3">NDH-1 is composed of 14 different subunits. Subunits NuoB, C, D, E, F, and G constitute the peripheral sector of the complex.</text>
</comment>
<feature type="domain" description="NADH:ubiquinone oxidoreductase 30kDa subunit" evidence="4">
    <location>
        <begin position="28"/>
        <end position="163"/>
    </location>
</feature>
<keyword evidence="2 3" id="KW-0813">Transport</keyword>
<dbReference type="KEGG" id="pnd:Pla175_33580"/>
<dbReference type="GO" id="GO:0005886">
    <property type="term" value="C:plasma membrane"/>
    <property type="evidence" value="ECO:0007669"/>
    <property type="project" value="UniProtKB-SubCell"/>
</dbReference>
<dbReference type="GO" id="GO:0048038">
    <property type="term" value="F:quinone binding"/>
    <property type="evidence" value="ECO:0007669"/>
    <property type="project" value="UniProtKB-KW"/>
</dbReference>
<organism evidence="5 6">
    <name type="scientific">Pirellulimonas nuda</name>
    <dbReference type="NCBI Taxonomy" id="2528009"/>
    <lineage>
        <taxon>Bacteria</taxon>
        <taxon>Pseudomonadati</taxon>
        <taxon>Planctomycetota</taxon>
        <taxon>Planctomycetia</taxon>
        <taxon>Pirellulales</taxon>
        <taxon>Lacipirellulaceae</taxon>
        <taxon>Pirellulimonas</taxon>
    </lineage>
</organism>
<comment type="function">
    <text evidence="3">NDH-1 shuttles electrons from NADH, via FMN and iron-sulfur (Fe-S) centers, to quinones in the respiratory chain. The immediate electron acceptor for the enzyme in this species is believed to be ubiquinone. Couples the redox reaction to proton translocation (for every two electrons transferred, four hydrogen ions are translocated across the cytoplasmic membrane), and thus conserves the redox energy in a proton gradient.</text>
</comment>
<evidence type="ECO:0000256" key="2">
    <source>
        <dbReference type="ARBA" id="ARBA00022448"/>
    </source>
</evidence>
<accession>A0A518DEQ9</accession>
<keyword evidence="3" id="KW-0520">NAD</keyword>
<dbReference type="InterPro" id="IPR001268">
    <property type="entry name" value="NADH_UbQ_OxRdtase_30kDa_su"/>
</dbReference>
<dbReference type="InterPro" id="IPR037232">
    <property type="entry name" value="NADH_quin_OxRdtase_su_C/D-like"/>
</dbReference>
<dbReference type="HAMAP" id="MF_01357">
    <property type="entry name" value="NDH1_NuoC"/>
    <property type="match status" value="1"/>
</dbReference>
<comment type="catalytic activity">
    <reaction evidence="3">
        <text>a quinone + NADH + 5 H(+)(in) = a quinol + NAD(+) + 4 H(+)(out)</text>
        <dbReference type="Rhea" id="RHEA:57888"/>
        <dbReference type="ChEBI" id="CHEBI:15378"/>
        <dbReference type="ChEBI" id="CHEBI:24646"/>
        <dbReference type="ChEBI" id="CHEBI:57540"/>
        <dbReference type="ChEBI" id="CHEBI:57945"/>
        <dbReference type="ChEBI" id="CHEBI:132124"/>
    </reaction>
</comment>